<reference evidence="2" key="1">
    <citation type="journal article" date="2020" name="bioRxiv">
        <title>Hybrid origin of Populus tomentosa Carr. identified through genome sequencing and phylogenomic analysis.</title>
        <authorList>
            <person name="An X."/>
            <person name="Gao K."/>
            <person name="Chen Z."/>
            <person name="Li J."/>
            <person name="Yang X."/>
            <person name="Yang X."/>
            <person name="Zhou J."/>
            <person name="Guo T."/>
            <person name="Zhao T."/>
            <person name="Huang S."/>
            <person name="Miao D."/>
            <person name="Khan W.U."/>
            <person name="Rao P."/>
            <person name="Ye M."/>
            <person name="Lei B."/>
            <person name="Liao W."/>
            <person name="Wang J."/>
            <person name="Ji L."/>
            <person name="Li Y."/>
            <person name="Guo B."/>
            <person name="Mustafa N.S."/>
            <person name="Li S."/>
            <person name="Yun Q."/>
            <person name="Keller S.R."/>
            <person name="Mao J."/>
            <person name="Zhang R."/>
            <person name="Strauss S.H."/>
        </authorList>
    </citation>
    <scope>NUCLEOTIDE SEQUENCE</scope>
    <source>
        <strain evidence="2">GM15</strain>
        <tissue evidence="2">Leaf</tissue>
    </source>
</reference>
<evidence type="ECO:0000259" key="1">
    <source>
        <dbReference type="SMART" id="SM00256"/>
    </source>
</evidence>
<protein>
    <recommendedName>
        <fullName evidence="1">F-box domain-containing protein</fullName>
    </recommendedName>
</protein>
<gene>
    <name evidence="2" type="ORF">POTOM_016353</name>
</gene>
<evidence type="ECO:0000313" key="2">
    <source>
        <dbReference type="EMBL" id="KAG6779949.1"/>
    </source>
</evidence>
<dbReference type="OrthoDB" id="605328at2759"/>
<name>A0A8X8D6D6_POPTO</name>
<proteinExistence type="predicted"/>
<sequence>MKIIKYSIQELNQDYIQDNLYEIFLRLPATSLLRFQCVCKYWSSVISDSAFRIEHSRFKKSLYPNPNAILLQDFSSHAFQLIPIKDNKKVPFFTYLGVSEIKIESSCNGLLLLSSSSIQKYFVCNPTTKEFKVLAPFPSNIVPYAACSLAYDPSISPNYKVIFIHQDNVPFVIAVYSSERGSWITLKTAPPLTLSYKGEVFCNGAMHWYCYHKTTCYLDVHNEILSFMPMPPPYSSTDATAVFPDVVYFGESRGNLTMALAKDFSPAKFDVFQMQCDRSRWCLTYTVNLDSVKSEFPSIFWLYAKYSLLSIIESEEEEDKTLIMCMNGGAVSVSIHGDRMKRICELQSRTVKEGWDYRYHESRKYFESLACP</sequence>
<dbReference type="Proteomes" id="UP000886885">
    <property type="component" value="Chromosome 4A"/>
</dbReference>
<comment type="caution">
    <text evidence="2">The sequence shown here is derived from an EMBL/GenBank/DDBJ whole genome shotgun (WGS) entry which is preliminary data.</text>
</comment>
<dbReference type="PANTHER" id="PTHR35546">
    <property type="entry name" value="F-BOX PROTEIN INTERACTION DOMAIN PROTEIN-RELATED"/>
    <property type="match status" value="1"/>
</dbReference>
<dbReference type="InterPro" id="IPR055290">
    <property type="entry name" value="At3g26010-like"/>
</dbReference>
<dbReference type="Pfam" id="PF00646">
    <property type="entry name" value="F-box"/>
    <property type="match status" value="1"/>
</dbReference>
<dbReference type="InterPro" id="IPR017451">
    <property type="entry name" value="F-box-assoc_interact_dom"/>
</dbReference>
<dbReference type="InterPro" id="IPR006527">
    <property type="entry name" value="F-box-assoc_dom_typ1"/>
</dbReference>
<keyword evidence="3" id="KW-1185">Reference proteome</keyword>
<feature type="domain" description="F-box" evidence="1">
    <location>
        <begin position="17"/>
        <end position="55"/>
    </location>
</feature>
<dbReference type="NCBIfam" id="TIGR01640">
    <property type="entry name" value="F_box_assoc_1"/>
    <property type="match status" value="1"/>
</dbReference>
<organism evidence="2 3">
    <name type="scientific">Populus tomentosa</name>
    <name type="common">Chinese white poplar</name>
    <dbReference type="NCBI Taxonomy" id="118781"/>
    <lineage>
        <taxon>Eukaryota</taxon>
        <taxon>Viridiplantae</taxon>
        <taxon>Streptophyta</taxon>
        <taxon>Embryophyta</taxon>
        <taxon>Tracheophyta</taxon>
        <taxon>Spermatophyta</taxon>
        <taxon>Magnoliopsida</taxon>
        <taxon>eudicotyledons</taxon>
        <taxon>Gunneridae</taxon>
        <taxon>Pentapetalae</taxon>
        <taxon>rosids</taxon>
        <taxon>fabids</taxon>
        <taxon>Malpighiales</taxon>
        <taxon>Salicaceae</taxon>
        <taxon>Saliceae</taxon>
        <taxon>Populus</taxon>
    </lineage>
</organism>
<dbReference type="SMART" id="SM00256">
    <property type="entry name" value="FBOX"/>
    <property type="match status" value="1"/>
</dbReference>
<dbReference type="PANTHER" id="PTHR35546:SF130">
    <property type="entry name" value="EXPRESSED PROTEIN"/>
    <property type="match status" value="1"/>
</dbReference>
<dbReference type="Pfam" id="PF07734">
    <property type="entry name" value="FBA_1"/>
    <property type="match status" value="1"/>
</dbReference>
<accession>A0A8X8D6D6</accession>
<evidence type="ECO:0000313" key="3">
    <source>
        <dbReference type="Proteomes" id="UP000886885"/>
    </source>
</evidence>
<dbReference type="AlphaFoldDB" id="A0A8X8D6D6"/>
<dbReference type="InterPro" id="IPR001810">
    <property type="entry name" value="F-box_dom"/>
</dbReference>
<dbReference type="EMBL" id="JAAWWB010000007">
    <property type="protein sequence ID" value="KAG6779949.1"/>
    <property type="molecule type" value="Genomic_DNA"/>
</dbReference>